<feature type="compositionally biased region" description="Basic and acidic residues" evidence="3">
    <location>
        <begin position="209"/>
        <end position="219"/>
    </location>
</feature>
<evidence type="ECO:0000259" key="4">
    <source>
        <dbReference type="Pfam" id="PF10187"/>
    </source>
</evidence>
<feature type="region of interest" description="Disordered" evidence="3">
    <location>
        <begin position="87"/>
        <end position="160"/>
    </location>
</feature>
<evidence type="ECO:0000256" key="2">
    <source>
        <dbReference type="ARBA" id="ARBA00023242"/>
    </source>
</evidence>
<keyword evidence="2" id="KW-0539">Nucleus</keyword>
<dbReference type="PANTHER" id="PTHR13495:SF0">
    <property type="entry name" value="PSME3-INTERACTING PROTEIN"/>
    <property type="match status" value="1"/>
</dbReference>
<feature type="domain" description="FAM192A/Fyv6 N-terminal" evidence="4">
    <location>
        <begin position="17"/>
        <end position="121"/>
    </location>
</feature>
<proteinExistence type="predicted"/>
<dbReference type="STRING" id="1295533.A0A1E3HEZ1"/>
<protein>
    <recommendedName>
        <fullName evidence="4">FAM192A/Fyv6 N-terminal domain-containing protein</fullName>
    </recommendedName>
</protein>
<dbReference type="Proteomes" id="UP000094065">
    <property type="component" value="Unassembled WGS sequence"/>
</dbReference>
<accession>A0A1E3HEZ1</accession>
<feature type="compositionally biased region" description="Low complexity" evidence="3">
    <location>
        <begin position="142"/>
        <end position="151"/>
    </location>
</feature>
<feature type="region of interest" description="Disordered" evidence="3">
    <location>
        <begin position="172"/>
        <end position="219"/>
    </location>
</feature>
<comment type="subcellular location">
    <subcellularLocation>
        <location evidence="1">Nucleus</location>
    </subcellularLocation>
</comment>
<evidence type="ECO:0000313" key="6">
    <source>
        <dbReference type="Proteomes" id="UP000094065"/>
    </source>
</evidence>
<comment type="caution">
    <text evidence="5">The sequence shown here is derived from an EMBL/GenBank/DDBJ whole genome shotgun (WGS) entry which is preliminary data.</text>
</comment>
<evidence type="ECO:0000313" key="5">
    <source>
        <dbReference type="EMBL" id="ODN74695.1"/>
    </source>
</evidence>
<feature type="region of interest" description="Disordered" evidence="3">
    <location>
        <begin position="36"/>
        <end position="59"/>
    </location>
</feature>
<keyword evidence="6" id="KW-1185">Reference proteome</keyword>
<name>A0A1E3HEZ1_9TREE</name>
<dbReference type="GeneID" id="30158336"/>
<organism evidence="5 6">
    <name type="scientific">Cryptococcus amylolentus CBS 6039</name>
    <dbReference type="NCBI Taxonomy" id="1295533"/>
    <lineage>
        <taxon>Eukaryota</taxon>
        <taxon>Fungi</taxon>
        <taxon>Dikarya</taxon>
        <taxon>Basidiomycota</taxon>
        <taxon>Agaricomycotina</taxon>
        <taxon>Tremellomycetes</taxon>
        <taxon>Tremellales</taxon>
        <taxon>Cryptococcaceae</taxon>
        <taxon>Cryptococcus</taxon>
    </lineage>
</organism>
<reference evidence="5 6" key="1">
    <citation type="submission" date="2016-06" db="EMBL/GenBank/DDBJ databases">
        <title>Evolution of pathogenesis and genome organization in the Tremellales.</title>
        <authorList>
            <person name="Cuomo C."/>
            <person name="Litvintseva A."/>
            <person name="Heitman J."/>
            <person name="Chen Y."/>
            <person name="Sun S."/>
            <person name="Springer D."/>
            <person name="Dromer F."/>
            <person name="Young S."/>
            <person name="Zeng Q."/>
            <person name="Chapman S."/>
            <person name="Gujja S."/>
            <person name="Saif S."/>
            <person name="Birren B."/>
        </authorList>
    </citation>
    <scope>NUCLEOTIDE SEQUENCE [LARGE SCALE GENOMIC DNA]</scope>
    <source>
        <strain evidence="5 6">CBS 6039</strain>
    </source>
</reference>
<dbReference type="InterPro" id="IPR039845">
    <property type="entry name" value="FAM192A"/>
</dbReference>
<dbReference type="GO" id="GO:0005634">
    <property type="term" value="C:nucleus"/>
    <property type="evidence" value="ECO:0007669"/>
    <property type="project" value="UniProtKB-SubCell"/>
</dbReference>
<dbReference type="OrthoDB" id="75720at2759"/>
<dbReference type="PANTHER" id="PTHR13495">
    <property type="entry name" value="NEFA-INTERACTING NUCLEAR PROTEIN NIP30"/>
    <property type="match status" value="1"/>
</dbReference>
<dbReference type="EMBL" id="AWGJ01000011">
    <property type="protein sequence ID" value="ODN74695.1"/>
    <property type="molecule type" value="Genomic_DNA"/>
</dbReference>
<sequence length="219" mass="25003">MDQSLFQATAGHISSRFQTQEDVEIARENKKKEWEEAYKRIGQEPPPQEPEEEHDGRTLYERLQTQKEIKNEEWDTKMKLSNQWRGLNAEEKRFLQDKEEEKRRAQKEIEARETEELRQYRERLAERKGGIGSDAPPPPTSAPAAKVVAKKVPVKDGKKKDVKTLMKGVVVKKKAKGPAATKPATEEVPTAKIGSKRDASDEGVEGGEDEKRRKVEKAE</sequence>
<evidence type="ECO:0000256" key="3">
    <source>
        <dbReference type="SAM" id="MobiDB-lite"/>
    </source>
</evidence>
<dbReference type="AlphaFoldDB" id="A0A1E3HEZ1"/>
<dbReference type="InterPro" id="IPR019331">
    <property type="entry name" value="FAM192A/Fyv6_N"/>
</dbReference>
<feature type="compositionally biased region" description="Basic and acidic residues" evidence="3">
    <location>
        <begin position="88"/>
        <end position="129"/>
    </location>
</feature>
<dbReference type="Pfam" id="PF10187">
    <property type="entry name" value="FAM192A_Fyv6_N"/>
    <property type="match status" value="1"/>
</dbReference>
<evidence type="ECO:0000256" key="1">
    <source>
        <dbReference type="ARBA" id="ARBA00004123"/>
    </source>
</evidence>
<gene>
    <name evidence="5" type="ORF">L202_07027</name>
</gene>
<dbReference type="RefSeq" id="XP_018990476.1">
    <property type="nucleotide sequence ID" value="XM_019141669.1"/>
</dbReference>